<comment type="catalytic activity">
    <reaction evidence="1">
        <text>S-ubiquitinyl-[E2 ubiquitin-conjugating enzyme]-L-cysteine + [acceptor protein]-L-lysine = [E2 ubiquitin-conjugating enzyme]-L-cysteine + N(6)-ubiquitinyl-[acceptor protein]-L-lysine.</text>
        <dbReference type="EC" id="2.3.2.27"/>
    </reaction>
</comment>
<reference evidence="14 15" key="1">
    <citation type="submission" date="2019-07" db="EMBL/GenBank/DDBJ databases">
        <title>R&amp;d 2014.</title>
        <authorList>
            <person name="Klenk H.-P."/>
        </authorList>
    </citation>
    <scope>NUCLEOTIDE SEQUENCE [LARGE SCALE GENOMIC DNA]</scope>
    <source>
        <strain evidence="14 15">DSM 43194</strain>
    </source>
</reference>
<dbReference type="OrthoDB" id="3469619at2"/>
<evidence type="ECO:0000256" key="5">
    <source>
        <dbReference type="ARBA" id="ARBA00022692"/>
    </source>
</evidence>
<keyword evidence="4" id="KW-0808">Transferase</keyword>
<keyword evidence="5 12" id="KW-0812">Transmembrane</keyword>
<keyword evidence="8" id="KW-0833">Ubl conjugation pathway</keyword>
<dbReference type="RefSeq" id="WP_030532814.1">
    <property type="nucleotide sequence ID" value="NZ_JOIJ01000010.1"/>
</dbReference>
<evidence type="ECO:0000256" key="7">
    <source>
        <dbReference type="ARBA" id="ARBA00022771"/>
    </source>
</evidence>
<comment type="caution">
    <text evidence="14">The sequence shown here is derived from an EMBL/GenBank/DDBJ whole genome shotgun (WGS) entry which is preliminary data.</text>
</comment>
<keyword evidence="11 12" id="KW-0472">Membrane</keyword>
<evidence type="ECO:0000256" key="10">
    <source>
        <dbReference type="ARBA" id="ARBA00022989"/>
    </source>
</evidence>
<evidence type="ECO:0000256" key="11">
    <source>
        <dbReference type="ARBA" id="ARBA00023136"/>
    </source>
</evidence>
<evidence type="ECO:0000256" key="3">
    <source>
        <dbReference type="ARBA" id="ARBA00012483"/>
    </source>
</evidence>
<comment type="subcellular location">
    <subcellularLocation>
        <location evidence="2">Membrane</location>
        <topology evidence="2">Multi-pass membrane protein</topology>
    </subcellularLocation>
</comment>
<evidence type="ECO:0000256" key="4">
    <source>
        <dbReference type="ARBA" id="ARBA00022679"/>
    </source>
</evidence>
<keyword evidence="6" id="KW-0479">Metal-binding</keyword>
<dbReference type="EC" id="2.3.2.27" evidence="3"/>
<keyword evidence="7" id="KW-0863">Zinc-finger</keyword>
<feature type="transmembrane region" description="Helical" evidence="12">
    <location>
        <begin position="237"/>
        <end position="258"/>
    </location>
</feature>
<dbReference type="Proteomes" id="UP000317303">
    <property type="component" value="Unassembled WGS sequence"/>
</dbReference>
<gene>
    <name evidence="14" type="ORF">JD82_04166</name>
</gene>
<protein>
    <recommendedName>
        <fullName evidence="3">RING-type E3 ubiquitin transferase</fullName>
        <ecNumber evidence="3">2.3.2.27</ecNumber>
    </recommendedName>
</protein>
<keyword evidence="9" id="KW-0862">Zinc</keyword>
<dbReference type="InterPro" id="IPR022170">
    <property type="entry name" value="MUL1-like"/>
</dbReference>
<keyword evidence="10 12" id="KW-1133">Transmembrane helix</keyword>
<name>A0A660CKV0_9PSEU</name>
<evidence type="ECO:0000313" key="15">
    <source>
        <dbReference type="Proteomes" id="UP000317303"/>
    </source>
</evidence>
<evidence type="ECO:0000256" key="6">
    <source>
        <dbReference type="ARBA" id="ARBA00022723"/>
    </source>
</evidence>
<dbReference type="GO" id="GO:0008270">
    <property type="term" value="F:zinc ion binding"/>
    <property type="evidence" value="ECO:0007669"/>
    <property type="project" value="UniProtKB-KW"/>
</dbReference>
<feature type="domain" description="E3 Ubiquitin ligase MUL1-like" evidence="13">
    <location>
        <begin position="95"/>
        <end position="253"/>
    </location>
</feature>
<keyword evidence="15" id="KW-1185">Reference proteome</keyword>
<organism evidence="14 15">
    <name type="scientific">Prauserella rugosa</name>
    <dbReference type="NCBI Taxonomy" id="43354"/>
    <lineage>
        <taxon>Bacteria</taxon>
        <taxon>Bacillati</taxon>
        <taxon>Actinomycetota</taxon>
        <taxon>Actinomycetes</taxon>
        <taxon>Pseudonocardiales</taxon>
        <taxon>Pseudonocardiaceae</taxon>
        <taxon>Prauserella</taxon>
    </lineage>
</organism>
<dbReference type="Pfam" id="PF12483">
    <property type="entry name" value="GIDE"/>
    <property type="match status" value="1"/>
</dbReference>
<evidence type="ECO:0000256" key="2">
    <source>
        <dbReference type="ARBA" id="ARBA00004141"/>
    </source>
</evidence>
<evidence type="ECO:0000313" key="14">
    <source>
        <dbReference type="EMBL" id="TWH22289.1"/>
    </source>
</evidence>
<proteinExistence type="predicted"/>
<evidence type="ECO:0000256" key="12">
    <source>
        <dbReference type="SAM" id="Phobius"/>
    </source>
</evidence>
<dbReference type="GO" id="GO:0016020">
    <property type="term" value="C:membrane"/>
    <property type="evidence" value="ECO:0007669"/>
    <property type="project" value="UniProtKB-SubCell"/>
</dbReference>
<dbReference type="GO" id="GO:0016567">
    <property type="term" value="P:protein ubiquitination"/>
    <property type="evidence" value="ECO:0007669"/>
    <property type="project" value="InterPro"/>
</dbReference>
<dbReference type="GO" id="GO:0061630">
    <property type="term" value="F:ubiquitin protein ligase activity"/>
    <property type="evidence" value="ECO:0007669"/>
    <property type="project" value="UniProtKB-EC"/>
</dbReference>
<evidence type="ECO:0000259" key="13">
    <source>
        <dbReference type="Pfam" id="PF12483"/>
    </source>
</evidence>
<evidence type="ECO:0000256" key="8">
    <source>
        <dbReference type="ARBA" id="ARBA00022786"/>
    </source>
</evidence>
<evidence type="ECO:0000256" key="9">
    <source>
        <dbReference type="ARBA" id="ARBA00022833"/>
    </source>
</evidence>
<dbReference type="AlphaFoldDB" id="A0A660CKV0"/>
<accession>A0A660CKV0</accession>
<dbReference type="EMBL" id="VLJV01000001">
    <property type="protein sequence ID" value="TWH22289.1"/>
    <property type="molecule type" value="Genomic_DNA"/>
</dbReference>
<sequence length="259" mass="28793">MWIAGLVLIAAGVAAFFFMQHTKRELHAMIGTETFTIPELEDQRKISDDLGAKGSFRKSAEVVGAAHPPPSGARTSELSKTECVWYRYTVEREYEHTEYRDGKRHTRRRTEKLTDHQSNNGFAIIDEAGRTIGVDPGGERPDRPEQVVDRFEPHEGGRSSVELFGVRLPSFGGGNRTIGYKYKEWVVRPGQRLYVHGEVHDRKGPLIIGKPSEGGFFIISTRTEGELRKAHETKHKFLAAGSIAGVLIGLGLVVGQLVT</sequence>
<evidence type="ECO:0000256" key="1">
    <source>
        <dbReference type="ARBA" id="ARBA00000900"/>
    </source>
</evidence>